<accession>A0A1I7F3W4</accession>
<dbReference type="EMBL" id="FPBO01000001">
    <property type="protein sequence ID" value="SFU30810.1"/>
    <property type="molecule type" value="Genomic_DNA"/>
</dbReference>
<evidence type="ECO:0000256" key="2">
    <source>
        <dbReference type="ARBA" id="ARBA00023235"/>
    </source>
</evidence>
<proteinExistence type="inferred from homology"/>
<dbReference type="AlphaFoldDB" id="A0A1I7F3W4"/>
<sequence>MTHSSAPRHLAIIGGLGRLAGADLHGKLLRTLAARGATGRYRVTFEQSRYERGAGTGAEPALIGGRKLYLYDSMELLEQCRADGVLLPCFISHTFLDELQAELHVPVLNMMTALARHLDDAGPRRLGVLCTSYVRERGLFERYFGAATLLYPSDETQAGCVLPAMYGDDGVLAGHAGGAALERLHRACEDLLAQGAELIVPGASEIAVLAGALRERGLPVVDSHQVYVDHALAHHEGQRPPAFKLGIIGGIGPAATVDFMQKIIRNTSAERDQDHIRLIVDHNPQIPDRTANLVGQGADPTLALYSACKRLEANGAALIAMPCNTAHAYVARLQPGLSVPIVNMLSETVRHIGEHCAGHATVGLLATTGTVDSGVYHEAARGAAFELIVPDAAHQALVMEAIYGKLGVKAGHVDGACREQLLRALAHLAERGATVVILGCTELPLLLPEHPAYEAGGRAVVLLDPTAILARRCVALSAGAGG</sequence>
<name>A0A1I7F3W4_9BURK</name>
<dbReference type="STRING" id="1035707.SAMN05216552_1001357"/>
<dbReference type="PANTHER" id="PTHR21198">
    <property type="entry name" value="GLUTAMATE RACEMASE"/>
    <property type="match status" value="1"/>
</dbReference>
<protein>
    <submittedName>
        <fullName evidence="3">Aspartate racemase</fullName>
    </submittedName>
</protein>
<evidence type="ECO:0000256" key="1">
    <source>
        <dbReference type="ARBA" id="ARBA00007847"/>
    </source>
</evidence>
<dbReference type="InterPro" id="IPR033134">
    <property type="entry name" value="Asp/Glu_racemase_AS_2"/>
</dbReference>
<dbReference type="InterPro" id="IPR015942">
    <property type="entry name" value="Asp/Glu/hydantoin_racemase"/>
</dbReference>
<dbReference type="InterPro" id="IPR018187">
    <property type="entry name" value="Asp/Glu_racemase_AS_1"/>
</dbReference>
<dbReference type="InterPro" id="IPR004380">
    <property type="entry name" value="Asp_race"/>
</dbReference>
<dbReference type="GO" id="GO:0047661">
    <property type="term" value="F:amino-acid racemase activity"/>
    <property type="evidence" value="ECO:0007669"/>
    <property type="project" value="InterPro"/>
</dbReference>
<evidence type="ECO:0000313" key="4">
    <source>
        <dbReference type="Proteomes" id="UP000199391"/>
    </source>
</evidence>
<dbReference type="PANTHER" id="PTHR21198:SF7">
    <property type="entry name" value="ASPARTATE-GLUTAMATE RACEMASE FAMILY"/>
    <property type="match status" value="1"/>
</dbReference>
<comment type="similarity">
    <text evidence="1">Belongs to the aspartate/glutamate racemases family.</text>
</comment>
<dbReference type="RefSeq" id="WP_093552836.1">
    <property type="nucleotide sequence ID" value="NZ_FPBO01000001.1"/>
</dbReference>
<dbReference type="OrthoDB" id="9803739at2"/>
<evidence type="ECO:0000313" key="3">
    <source>
        <dbReference type="EMBL" id="SFU30810.1"/>
    </source>
</evidence>
<dbReference type="InterPro" id="IPR001920">
    <property type="entry name" value="Asp/Glu_race"/>
</dbReference>
<dbReference type="Proteomes" id="UP000199391">
    <property type="component" value="Unassembled WGS sequence"/>
</dbReference>
<gene>
    <name evidence="3" type="ORF">SAMN05216552_1001357</name>
</gene>
<dbReference type="Pfam" id="PF01177">
    <property type="entry name" value="Asp_Glu_race"/>
    <property type="match status" value="2"/>
</dbReference>
<keyword evidence="2" id="KW-0413">Isomerase</keyword>
<dbReference type="PROSITE" id="PS00924">
    <property type="entry name" value="ASP_GLU_RACEMASE_2"/>
    <property type="match status" value="1"/>
</dbReference>
<organism evidence="3 4">
    <name type="scientific">Pseudoduganella namucuonensis</name>
    <dbReference type="NCBI Taxonomy" id="1035707"/>
    <lineage>
        <taxon>Bacteria</taxon>
        <taxon>Pseudomonadati</taxon>
        <taxon>Pseudomonadota</taxon>
        <taxon>Betaproteobacteria</taxon>
        <taxon>Burkholderiales</taxon>
        <taxon>Oxalobacteraceae</taxon>
        <taxon>Telluria group</taxon>
        <taxon>Pseudoduganella</taxon>
    </lineage>
</organism>
<reference evidence="4" key="1">
    <citation type="submission" date="2016-10" db="EMBL/GenBank/DDBJ databases">
        <authorList>
            <person name="Varghese N."/>
            <person name="Submissions S."/>
        </authorList>
    </citation>
    <scope>NUCLEOTIDE SEQUENCE [LARGE SCALE GENOMIC DNA]</scope>
    <source>
        <strain evidence="4">CGMCC 1.11014</strain>
    </source>
</reference>
<dbReference type="Gene3D" id="3.40.50.1860">
    <property type="match status" value="4"/>
</dbReference>
<dbReference type="PROSITE" id="PS00923">
    <property type="entry name" value="ASP_GLU_RACEMASE_1"/>
    <property type="match status" value="1"/>
</dbReference>
<keyword evidence="4" id="KW-1185">Reference proteome</keyword>
<dbReference type="SUPFAM" id="SSF53681">
    <property type="entry name" value="Aspartate/glutamate racemase"/>
    <property type="match status" value="4"/>
</dbReference>
<dbReference type="NCBIfam" id="TIGR00035">
    <property type="entry name" value="asp_race"/>
    <property type="match status" value="1"/>
</dbReference>